<dbReference type="AlphaFoldDB" id="A0A371JUP8"/>
<reference evidence="1 2" key="1">
    <citation type="submission" date="2018-08" db="EMBL/GenBank/DDBJ databases">
        <title>Muricauda nanhaiensis sp. nov., isolated from seawater of the South China Sea.</title>
        <authorList>
            <person name="Dang Y."/>
        </authorList>
    </citation>
    <scope>NUCLEOTIDE SEQUENCE [LARGE SCALE GENOMIC DNA]</scope>
    <source>
        <strain evidence="1 2">SM1704</strain>
    </source>
</reference>
<dbReference type="Proteomes" id="UP000261828">
    <property type="component" value="Unassembled WGS sequence"/>
</dbReference>
<comment type="caution">
    <text evidence="1">The sequence shown here is derived from an EMBL/GenBank/DDBJ whole genome shotgun (WGS) entry which is preliminary data.</text>
</comment>
<organism evidence="1 2">
    <name type="scientific">Flagellimonas nanhaiensis</name>
    <dbReference type="NCBI Taxonomy" id="2292706"/>
    <lineage>
        <taxon>Bacteria</taxon>
        <taxon>Pseudomonadati</taxon>
        <taxon>Bacteroidota</taxon>
        <taxon>Flavobacteriia</taxon>
        <taxon>Flavobacteriales</taxon>
        <taxon>Flavobacteriaceae</taxon>
        <taxon>Flagellimonas</taxon>
    </lineage>
</organism>
<dbReference type="EMBL" id="QTJX01000001">
    <property type="protein sequence ID" value="RDY61506.1"/>
    <property type="molecule type" value="Genomic_DNA"/>
</dbReference>
<keyword evidence="2" id="KW-1185">Reference proteome</keyword>
<sequence>MENTIDHSDLKIQELLIRLERCNHIVPRLNKRLNSYTCEPKNPNHFEKLYGLKQDFRAFAREQNRIMELAKQKGEVNFSKHDIQLHLDRFKELQREIAAYLLTMEQT</sequence>
<accession>A0A371JUP8</accession>
<evidence type="ECO:0000313" key="1">
    <source>
        <dbReference type="EMBL" id="RDY61506.1"/>
    </source>
</evidence>
<dbReference type="RefSeq" id="WP_116183386.1">
    <property type="nucleotide sequence ID" value="NZ_QTJX01000001.1"/>
</dbReference>
<name>A0A371JUP8_9FLAO</name>
<evidence type="ECO:0000313" key="2">
    <source>
        <dbReference type="Proteomes" id="UP000261828"/>
    </source>
</evidence>
<gene>
    <name evidence="1" type="ORF">DX873_04925</name>
</gene>
<dbReference type="OrthoDB" id="1441767at2"/>
<proteinExistence type="predicted"/>
<protein>
    <submittedName>
        <fullName evidence="1">Uncharacterized protein</fullName>
    </submittedName>
</protein>